<evidence type="ECO:0000313" key="1">
    <source>
        <dbReference type="EMBL" id="MFM0720327.1"/>
    </source>
</evidence>
<protein>
    <recommendedName>
        <fullName evidence="3">Secreted protein</fullName>
    </recommendedName>
</protein>
<proteinExistence type="predicted"/>
<evidence type="ECO:0008006" key="3">
    <source>
        <dbReference type="Google" id="ProtNLM"/>
    </source>
</evidence>
<evidence type="ECO:0000313" key="2">
    <source>
        <dbReference type="Proteomes" id="UP001629392"/>
    </source>
</evidence>
<name>A0ABW9EMW7_9BURK</name>
<reference evidence="1 2" key="1">
    <citation type="journal article" date="2024" name="Chem. Sci.">
        <title>Discovery of megapolipeptins by genome mining of a Burkholderiales bacteria collection.</title>
        <authorList>
            <person name="Paulo B.S."/>
            <person name="Recchia M.J.J."/>
            <person name="Lee S."/>
            <person name="Fergusson C.H."/>
            <person name="Romanowski S.B."/>
            <person name="Hernandez A."/>
            <person name="Krull N."/>
            <person name="Liu D.Y."/>
            <person name="Cavanagh H."/>
            <person name="Bos A."/>
            <person name="Gray C.A."/>
            <person name="Murphy B.T."/>
            <person name="Linington R.G."/>
            <person name="Eustaquio A.S."/>
        </authorList>
    </citation>
    <scope>NUCLEOTIDE SEQUENCE [LARGE SCALE GENOMIC DNA]</scope>
    <source>
        <strain evidence="1 2">RL17-350-BIC-E</strain>
    </source>
</reference>
<gene>
    <name evidence="1" type="ORF">PQQ73_28840</name>
</gene>
<comment type="caution">
    <text evidence="1">The sequence shown here is derived from an EMBL/GenBank/DDBJ whole genome shotgun (WGS) entry which is preliminary data.</text>
</comment>
<keyword evidence="2" id="KW-1185">Reference proteome</keyword>
<sequence>MRRLSALLVAAPRLVRTRRTCRWRALLAATPPLVRSRSARGLPTLPVTTPGPLALRHILHAIRVFLLVLPTVARTPAFIRPRGLRQATAAIILRMRAITLTRRIFFLRRRLRDLRRTTRFARRVRRVGLGVLRWTALRVA</sequence>
<dbReference type="EMBL" id="JAQQCL010000028">
    <property type="protein sequence ID" value="MFM0720327.1"/>
    <property type="molecule type" value="Genomic_DNA"/>
</dbReference>
<organism evidence="1 2">
    <name type="scientific">Paraburkholderia strydomiana</name>
    <dbReference type="NCBI Taxonomy" id="1245417"/>
    <lineage>
        <taxon>Bacteria</taxon>
        <taxon>Pseudomonadati</taxon>
        <taxon>Pseudomonadota</taxon>
        <taxon>Betaproteobacteria</taxon>
        <taxon>Burkholderiales</taxon>
        <taxon>Burkholderiaceae</taxon>
        <taxon>Paraburkholderia</taxon>
    </lineage>
</organism>
<accession>A0ABW9EMW7</accession>
<dbReference type="RefSeq" id="WP_408156348.1">
    <property type="nucleotide sequence ID" value="NZ_JAQQCL010000028.1"/>
</dbReference>
<dbReference type="Proteomes" id="UP001629392">
    <property type="component" value="Unassembled WGS sequence"/>
</dbReference>